<keyword evidence="1" id="KW-0694">RNA-binding</keyword>
<dbReference type="PANTHER" id="PTHR47958">
    <property type="entry name" value="ATP-DEPENDENT RNA HELICASE DBP3"/>
    <property type="match status" value="1"/>
</dbReference>
<accession>A0A498HC57</accession>
<dbReference type="SUPFAM" id="SSF52540">
    <property type="entry name" value="P-loop containing nucleoside triphosphate hydrolases"/>
    <property type="match status" value="1"/>
</dbReference>
<dbReference type="AlphaFoldDB" id="A0A498HC57"/>
<gene>
    <name evidence="3" type="ORF">DVH24_027579</name>
</gene>
<dbReference type="GO" id="GO:0003723">
    <property type="term" value="F:RNA binding"/>
    <property type="evidence" value="ECO:0007669"/>
    <property type="project" value="UniProtKB-KW"/>
</dbReference>
<dbReference type="Pfam" id="PF00271">
    <property type="entry name" value="Helicase_C"/>
    <property type="match status" value="1"/>
</dbReference>
<dbReference type="PROSITE" id="PS51194">
    <property type="entry name" value="HELICASE_CTER"/>
    <property type="match status" value="1"/>
</dbReference>
<name>A0A498HC57_MALDO</name>
<dbReference type="InterPro" id="IPR001650">
    <property type="entry name" value="Helicase_C-like"/>
</dbReference>
<dbReference type="Proteomes" id="UP000290289">
    <property type="component" value="Chromosome 17"/>
</dbReference>
<dbReference type="InterPro" id="IPR027417">
    <property type="entry name" value="P-loop_NTPase"/>
</dbReference>
<dbReference type="Gene3D" id="3.40.50.300">
    <property type="entry name" value="P-loop containing nucleotide triphosphate hydrolases"/>
    <property type="match status" value="2"/>
</dbReference>
<feature type="domain" description="Helicase C-terminal" evidence="2">
    <location>
        <begin position="143"/>
        <end position="234"/>
    </location>
</feature>
<keyword evidence="4" id="KW-1185">Reference proteome</keyword>
<evidence type="ECO:0000256" key="1">
    <source>
        <dbReference type="ARBA" id="ARBA00022884"/>
    </source>
</evidence>
<evidence type="ECO:0000313" key="3">
    <source>
        <dbReference type="EMBL" id="RXH67432.1"/>
    </source>
</evidence>
<protein>
    <recommendedName>
        <fullName evidence="2">Helicase C-terminal domain-containing protein</fullName>
    </recommendedName>
</protein>
<dbReference type="EMBL" id="RDQH01000343">
    <property type="protein sequence ID" value="RXH67432.1"/>
    <property type="molecule type" value="Genomic_DNA"/>
</dbReference>
<comment type="caution">
    <text evidence="3">The sequence shown here is derived from an EMBL/GenBank/DDBJ whole genome shotgun (WGS) entry which is preliminary data.</text>
</comment>
<organism evidence="3 4">
    <name type="scientific">Malus domestica</name>
    <name type="common">Apple</name>
    <name type="synonym">Pyrus malus</name>
    <dbReference type="NCBI Taxonomy" id="3750"/>
    <lineage>
        <taxon>Eukaryota</taxon>
        <taxon>Viridiplantae</taxon>
        <taxon>Streptophyta</taxon>
        <taxon>Embryophyta</taxon>
        <taxon>Tracheophyta</taxon>
        <taxon>Spermatophyta</taxon>
        <taxon>Magnoliopsida</taxon>
        <taxon>eudicotyledons</taxon>
        <taxon>Gunneridae</taxon>
        <taxon>Pentapetalae</taxon>
        <taxon>rosids</taxon>
        <taxon>fabids</taxon>
        <taxon>Rosales</taxon>
        <taxon>Rosaceae</taxon>
        <taxon>Amygdaloideae</taxon>
        <taxon>Maleae</taxon>
        <taxon>Malus</taxon>
    </lineage>
</organism>
<evidence type="ECO:0000259" key="2">
    <source>
        <dbReference type="PROSITE" id="PS51194"/>
    </source>
</evidence>
<evidence type="ECO:0000313" key="4">
    <source>
        <dbReference type="Proteomes" id="UP000290289"/>
    </source>
</evidence>
<sequence>MVSITRVARGGDGPIVLILAPTTQHAEQIQQEGAKFVAAYNIKVLSGLYLLKHENSGQPCGIGYDNMQFCVGGGILIDTLRSLLVLLKSKSTNLKSVTYLVLNGADWMLLDTFAQTVKNHSGVLAGQKSLINGQNYSFTTHAKLVELLGGILDDSRIVIFMDTKKGCESHDQIALQLCTDGQHAVLVHENESQAERVRIVSEFQAGKIPIMIATDVAARVLDSVMVTVVFAQNS</sequence>
<proteinExistence type="predicted"/>
<dbReference type="STRING" id="3750.A0A498HC57"/>
<reference evidence="3 4" key="1">
    <citation type="submission" date="2018-10" db="EMBL/GenBank/DDBJ databases">
        <title>A high-quality apple genome assembly.</title>
        <authorList>
            <person name="Hu J."/>
        </authorList>
    </citation>
    <scope>NUCLEOTIDE SEQUENCE [LARGE SCALE GENOMIC DNA]</scope>
    <source>
        <strain evidence="4">cv. HFTH1</strain>
        <tissue evidence="3">Young leaf</tissue>
    </source>
</reference>